<dbReference type="GO" id="GO:0015935">
    <property type="term" value="C:small ribosomal subunit"/>
    <property type="evidence" value="ECO:0007669"/>
    <property type="project" value="TreeGrafter"/>
</dbReference>
<dbReference type="HAMAP" id="MF_00385">
    <property type="entry name" value="Ribosomal_bS16"/>
    <property type="match status" value="1"/>
</dbReference>
<dbReference type="GO" id="GO:0003735">
    <property type="term" value="F:structural constituent of ribosome"/>
    <property type="evidence" value="ECO:0007669"/>
    <property type="project" value="InterPro"/>
</dbReference>
<evidence type="ECO:0000256" key="1">
    <source>
        <dbReference type="ARBA" id="ARBA00022980"/>
    </source>
</evidence>
<name>A0A9D1EQQ3_9FIRM</name>
<reference evidence="4" key="2">
    <citation type="journal article" date="2021" name="PeerJ">
        <title>Extensive microbial diversity within the chicken gut microbiome revealed by metagenomics and culture.</title>
        <authorList>
            <person name="Gilroy R."/>
            <person name="Ravi A."/>
            <person name="Getino M."/>
            <person name="Pursley I."/>
            <person name="Horton D.L."/>
            <person name="Alikhan N.F."/>
            <person name="Baker D."/>
            <person name="Gharbi K."/>
            <person name="Hall N."/>
            <person name="Watson M."/>
            <person name="Adriaenssens E.M."/>
            <person name="Foster-Nyarko E."/>
            <person name="Jarju S."/>
            <person name="Secka A."/>
            <person name="Antonio M."/>
            <person name="Oren A."/>
            <person name="Chaudhuri R.R."/>
            <person name="La Ragione R."/>
            <person name="Hildebrand F."/>
            <person name="Pallen M.J."/>
        </authorList>
    </citation>
    <scope>NUCLEOTIDE SEQUENCE</scope>
    <source>
        <strain evidence="4">CHK190-19873</strain>
    </source>
</reference>
<protein>
    <recommendedName>
        <fullName evidence="3">Small ribosomal subunit protein bS16</fullName>
    </recommendedName>
</protein>
<reference evidence="4" key="1">
    <citation type="submission" date="2020-10" db="EMBL/GenBank/DDBJ databases">
        <authorList>
            <person name="Gilroy R."/>
        </authorList>
    </citation>
    <scope>NUCLEOTIDE SEQUENCE</scope>
    <source>
        <strain evidence="4">CHK190-19873</strain>
    </source>
</reference>
<accession>A0A9D1EQQ3</accession>
<proteinExistence type="inferred from homology"/>
<dbReference type="PANTHER" id="PTHR12919">
    <property type="entry name" value="30S RIBOSOMAL PROTEIN S16"/>
    <property type="match status" value="1"/>
</dbReference>
<dbReference type="EMBL" id="DVIQ01000019">
    <property type="protein sequence ID" value="HIS30505.1"/>
    <property type="molecule type" value="Genomic_DNA"/>
</dbReference>
<dbReference type="NCBIfam" id="TIGR00002">
    <property type="entry name" value="S16"/>
    <property type="match status" value="1"/>
</dbReference>
<evidence type="ECO:0000256" key="2">
    <source>
        <dbReference type="ARBA" id="ARBA00023274"/>
    </source>
</evidence>
<dbReference type="AlphaFoldDB" id="A0A9D1EQQ3"/>
<dbReference type="SUPFAM" id="SSF54565">
    <property type="entry name" value="Ribosomal protein S16"/>
    <property type="match status" value="1"/>
</dbReference>
<comment type="similarity">
    <text evidence="3">Belongs to the bacterial ribosomal protein bS16 family.</text>
</comment>
<dbReference type="GO" id="GO:0006412">
    <property type="term" value="P:translation"/>
    <property type="evidence" value="ECO:0007669"/>
    <property type="project" value="UniProtKB-UniRule"/>
</dbReference>
<dbReference type="PANTHER" id="PTHR12919:SF20">
    <property type="entry name" value="SMALL RIBOSOMAL SUBUNIT PROTEIN BS16M"/>
    <property type="match status" value="1"/>
</dbReference>
<dbReference type="Pfam" id="PF00886">
    <property type="entry name" value="Ribosomal_S16"/>
    <property type="match status" value="1"/>
</dbReference>
<dbReference type="InterPro" id="IPR000307">
    <property type="entry name" value="Ribosomal_bS16"/>
</dbReference>
<keyword evidence="1 3" id="KW-0689">Ribosomal protein</keyword>
<dbReference type="GO" id="GO:0005737">
    <property type="term" value="C:cytoplasm"/>
    <property type="evidence" value="ECO:0007669"/>
    <property type="project" value="UniProtKB-ARBA"/>
</dbReference>
<comment type="caution">
    <text evidence="4">The sequence shown here is derived from an EMBL/GenBank/DDBJ whole genome shotgun (WGS) entry which is preliminary data.</text>
</comment>
<dbReference type="Proteomes" id="UP000823935">
    <property type="component" value="Unassembled WGS sequence"/>
</dbReference>
<dbReference type="Gene3D" id="3.30.1320.10">
    <property type="match status" value="1"/>
</dbReference>
<evidence type="ECO:0000313" key="5">
    <source>
        <dbReference type="Proteomes" id="UP000823935"/>
    </source>
</evidence>
<sequence>MAVKIRLRRMGQKKAPFYRIIVADSRSPRDGRFIEEIGTYDPNTDPSVFKINEELAKKWLANGAQPTEVVAKLFKIAGIEK</sequence>
<evidence type="ECO:0000256" key="3">
    <source>
        <dbReference type="HAMAP-Rule" id="MF_00385"/>
    </source>
</evidence>
<keyword evidence="2 3" id="KW-0687">Ribonucleoprotein</keyword>
<evidence type="ECO:0000313" key="4">
    <source>
        <dbReference type="EMBL" id="HIS30505.1"/>
    </source>
</evidence>
<dbReference type="InterPro" id="IPR023803">
    <property type="entry name" value="Ribosomal_bS16_dom_sf"/>
</dbReference>
<gene>
    <name evidence="3 4" type="primary">rpsP</name>
    <name evidence="4" type="ORF">IAB44_03005</name>
</gene>
<organism evidence="4 5">
    <name type="scientific">Candidatus Limivivens intestinipullorum</name>
    <dbReference type="NCBI Taxonomy" id="2840858"/>
    <lineage>
        <taxon>Bacteria</taxon>
        <taxon>Bacillati</taxon>
        <taxon>Bacillota</taxon>
        <taxon>Clostridia</taxon>
        <taxon>Lachnospirales</taxon>
        <taxon>Lachnospiraceae</taxon>
        <taxon>Lachnospiraceae incertae sedis</taxon>
        <taxon>Candidatus Limivivens</taxon>
    </lineage>
</organism>